<feature type="transmembrane region" description="Helical" evidence="2">
    <location>
        <begin position="51"/>
        <end position="71"/>
    </location>
</feature>
<dbReference type="EMBL" id="JBICBT010001358">
    <property type="protein sequence ID" value="KAL3071517.1"/>
    <property type="molecule type" value="Genomic_DNA"/>
</dbReference>
<evidence type="ECO:0000256" key="1">
    <source>
        <dbReference type="SAM" id="MobiDB-lite"/>
    </source>
</evidence>
<feature type="compositionally biased region" description="Low complexity" evidence="1">
    <location>
        <begin position="13"/>
        <end position="25"/>
    </location>
</feature>
<evidence type="ECO:0000313" key="3">
    <source>
        <dbReference type="EMBL" id="KAL3071517.1"/>
    </source>
</evidence>
<keyword evidence="2" id="KW-0812">Transmembrane</keyword>
<accession>A0ABD2HXX3</accession>
<gene>
    <name evidence="3" type="ORF">niasHT_031881</name>
</gene>
<keyword evidence="2" id="KW-1133">Transmembrane helix</keyword>
<reference evidence="3 4" key="1">
    <citation type="submission" date="2024-10" db="EMBL/GenBank/DDBJ databases">
        <authorList>
            <person name="Kim D."/>
        </authorList>
    </citation>
    <scope>NUCLEOTIDE SEQUENCE [LARGE SCALE GENOMIC DNA]</scope>
    <source>
        <strain evidence="3">BH-2024</strain>
    </source>
</reference>
<name>A0ABD2HXX3_9BILA</name>
<evidence type="ECO:0000256" key="2">
    <source>
        <dbReference type="SAM" id="Phobius"/>
    </source>
</evidence>
<keyword evidence="4" id="KW-1185">Reference proteome</keyword>
<feature type="transmembrane region" description="Helical" evidence="2">
    <location>
        <begin position="83"/>
        <end position="106"/>
    </location>
</feature>
<protein>
    <submittedName>
        <fullName evidence="3">Uncharacterized protein</fullName>
    </submittedName>
</protein>
<sequence>MPSQTLMPSALGSVPSTSPSGSLSPKSRELKERKQIKELARLREMIMQGFLIMQSLLLRFVGFFVLPWLAFAAGANGIDQRALICVLANTLILLSLISHSLIYWWWNSKIRELCKEVVETLHKKLLKSR</sequence>
<comment type="caution">
    <text evidence="3">The sequence shown here is derived from an EMBL/GenBank/DDBJ whole genome shotgun (WGS) entry which is preliminary data.</text>
</comment>
<keyword evidence="2" id="KW-0472">Membrane</keyword>
<dbReference type="AlphaFoldDB" id="A0ABD2HXX3"/>
<organism evidence="3 4">
    <name type="scientific">Heterodera trifolii</name>
    <dbReference type="NCBI Taxonomy" id="157864"/>
    <lineage>
        <taxon>Eukaryota</taxon>
        <taxon>Metazoa</taxon>
        <taxon>Ecdysozoa</taxon>
        <taxon>Nematoda</taxon>
        <taxon>Chromadorea</taxon>
        <taxon>Rhabditida</taxon>
        <taxon>Tylenchina</taxon>
        <taxon>Tylenchomorpha</taxon>
        <taxon>Tylenchoidea</taxon>
        <taxon>Heteroderidae</taxon>
        <taxon>Heteroderinae</taxon>
        <taxon>Heterodera</taxon>
    </lineage>
</organism>
<feature type="region of interest" description="Disordered" evidence="1">
    <location>
        <begin position="1"/>
        <end position="31"/>
    </location>
</feature>
<evidence type="ECO:0000313" key="4">
    <source>
        <dbReference type="Proteomes" id="UP001620626"/>
    </source>
</evidence>
<dbReference type="Proteomes" id="UP001620626">
    <property type="component" value="Unassembled WGS sequence"/>
</dbReference>
<proteinExistence type="predicted"/>